<accession>A0A2H0EBZ1</accession>
<dbReference type="GO" id="GO:0043565">
    <property type="term" value="F:sequence-specific DNA binding"/>
    <property type="evidence" value="ECO:0007669"/>
    <property type="project" value="InterPro"/>
</dbReference>
<evidence type="ECO:0000313" key="1">
    <source>
        <dbReference type="EMBL" id="PIP91946.1"/>
    </source>
</evidence>
<organism evidence="1 2">
    <name type="scientific">Candidatus Wolfebacteria bacterium CG18_big_fil_WC_8_21_14_2_50_39_7</name>
    <dbReference type="NCBI Taxonomy" id="1975071"/>
    <lineage>
        <taxon>Bacteria</taxon>
        <taxon>Candidatus Wolfeibacteriota</taxon>
    </lineage>
</organism>
<dbReference type="AlphaFoldDB" id="A0A2H0EBZ1"/>
<protein>
    <submittedName>
        <fullName evidence="1">Uncharacterized protein</fullName>
    </submittedName>
</protein>
<dbReference type="InterPro" id="IPR038116">
    <property type="entry name" value="TrpR-like_sf"/>
</dbReference>
<comment type="caution">
    <text evidence="1">The sequence shown here is derived from an EMBL/GenBank/DDBJ whole genome shotgun (WGS) entry which is preliminary data.</text>
</comment>
<dbReference type="EMBL" id="PCTX01000079">
    <property type="protein sequence ID" value="PIP91946.1"/>
    <property type="molecule type" value="Genomic_DNA"/>
</dbReference>
<dbReference type="Gene3D" id="1.10.1270.10">
    <property type="entry name" value="TrpR-like"/>
    <property type="match status" value="1"/>
</dbReference>
<sequence>MNKKQLMGLPSIDKYSSRKEWESACWQKILKSDELLRLLVTSHEQHNLVMRAAALKELISGKGPRQISRELFISLQTIGVVKKSMNENIYRSYSERSKK</sequence>
<proteinExistence type="predicted"/>
<dbReference type="SUPFAM" id="SSF48295">
    <property type="entry name" value="TrpR-like"/>
    <property type="match status" value="1"/>
</dbReference>
<name>A0A2H0EBZ1_9BACT</name>
<reference evidence="1 2" key="1">
    <citation type="submission" date="2017-09" db="EMBL/GenBank/DDBJ databases">
        <title>Depth-based differentiation of microbial function through sediment-hosted aquifers and enrichment of novel symbionts in the deep terrestrial subsurface.</title>
        <authorList>
            <person name="Probst A.J."/>
            <person name="Ladd B."/>
            <person name="Jarett J.K."/>
            <person name="Geller-Mcgrath D.E."/>
            <person name="Sieber C.M."/>
            <person name="Emerson J.B."/>
            <person name="Anantharaman K."/>
            <person name="Thomas B.C."/>
            <person name="Malmstrom R."/>
            <person name="Stieglmeier M."/>
            <person name="Klingl A."/>
            <person name="Woyke T."/>
            <person name="Ryan C.M."/>
            <person name="Banfield J.F."/>
        </authorList>
    </citation>
    <scope>NUCLEOTIDE SEQUENCE [LARGE SCALE GENOMIC DNA]</scope>
    <source>
        <strain evidence="1">CG18_big_fil_WC_8_21_14_2_50_39_7</strain>
    </source>
</reference>
<evidence type="ECO:0000313" key="2">
    <source>
        <dbReference type="Proteomes" id="UP000229241"/>
    </source>
</evidence>
<dbReference type="InterPro" id="IPR010921">
    <property type="entry name" value="Trp_repressor/repl_initiator"/>
</dbReference>
<gene>
    <name evidence="1" type="ORF">COW77_02700</name>
</gene>
<dbReference type="Proteomes" id="UP000229241">
    <property type="component" value="Unassembled WGS sequence"/>
</dbReference>